<sequence>MLEMRDHDRLEIPRCCHLKLGTNQFAATLRRAIKGTAFQKYPLSVVLSDILLALLLKKLELLMVWAGRAGLESRVMPSLMKEPLE</sequence>
<reference evidence="2" key="1">
    <citation type="journal article" date="2019" name="Int. J. Syst. Evol. Microbiol.">
        <title>The Global Catalogue of Microorganisms (GCM) 10K type strain sequencing project: providing services to taxonomists for standard genome sequencing and annotation.</title>
        <authorList>
            <consortium name="The Broad Institute Genomics Platform"/>
            <consortium name="The Broad Institute Genome Sequencing Center for Infectious Disease"/>
            <person name="Wu L."/>
            <person name="Ma J."/>
        </authorList>
    </citation>
    <scope>NUCLEOTIDE SEQUENCE [LARGE SCALE GENOMIC DNA]</scope>
    <source>
        <strain evidence="2">JCM 13501</strain>
    </source>
</reference>
<accession>A0ABQ2H5G3</accession>
<organism evidence="1 2">
    <name type="scientific">Pseudomonas asuensis</name>
    <dbReference type="NCBI Taxonomy" id="1825787"/>
    <lineage>
        <taxon>Bacteria</taxon>
        <taxon>Pseudomonadati</taxon>
        <taxon>Pseudomonadota</taxon>
        <taxon>Gammaproteobacteria</taxon>
        <taxon>Pseudomonadales</taxon>
        <taxon>Pseudomonadaceae</taxon>
        <taxon>Pseudomonas</taxon>
    </lineage>
</organism>
<proteinExistence type="predicted"/>
<evidence type="ECO:0000313" key="2">
    <source>
        <dbReference type="Proteomes" id="UP000616499"/>
    </source>
</evidence>
<keyword evidence="2" id="KW-1185">Reference proteome</keyword>
<protein>
    <submittedName>
        <fullName evidence="1">Uncharacterized protein</fullName>
    </submittedName>
</protein>
<gene>
    <name evidence="1" type="ORF">GCM10009425_49140</name>
</gene>
<evidence type="ECO:0000313" key="1">
    <source>
        <dbReference type="EMBL" id="GGM32845.1"/>
    </source>
</evidence>
<comment type="caution">
    <text evidence="1">The sequence shown here is derived from an EMBL/GenBank/DDBJ whole genome shotgun (WGS) entry which is preliminary data.</text>
</comment>
<dbReference type="EMBL" id="BMNW01000048">
    <property type="protein sequence ID" value="GGM32845.1"/>
    <property type="molecule type" value="Genomic_DNA"/>
</dbReference>
<name>A0ABQ2H5G3_9PSED</name>
<dbReference type="Proteomes" id="UP000616499">
    <property type="component" value="Unassembled WGS sequence"/>
</dbReference>